<dbReference type="AlphaFoldDB" id="A0A0H2XTZ5"/>
<dbReference type="InterPro" id="IPR050443">
    <property type="entry name" value="RbsD/FucU_mutarotase"/>
</dbReference>
<evidence type="ECO:0000313" key="4">
    <source>
        <dbReference type="EMBL" id="ABF77951.1"/>
    </source>
</evidence>
<evidence type="ECO:0000256" key="3">
    <source>
        <dbReference type="ARBA" id="ARBA00036324"/>
    </source>
</evidence>
<proteinExistence type="predicted"/>
<reference evidence="4" key="1">
    <citation type="submission" date="2006-05" db="EMBL/GenBank/DDBJ databases">
        <title>Complete sequence of chromosome 2 of Burkholderia cenocepacia AU 1054.</title>
        <authorList>
            <consortium name="US DOE Joint Genome Institute"/>
            <person name="Copeland A."/>
            <person name="Lucas S."/>
            <person name="Lapidus A."/>
            <person name="Barry K."/>
            <person name="Detter J.C."/>
            <person name="Glavina del Rio T."/>
            <person name="Hammon N."/>
            <person name="Israni S."/>
            <person name="Dalin E."/>
            <person name="Tice H."/>
            <person name="Pitluck S."/>
            <person name="Chain P."/>
            <person name="Malfatti S."/>
            <person name="Shin M."/>
            <person name="Vergez L."/>
            <person name="Schmutz J."/>
            <person name="Larimer F."/>
            <person name="Land M."/>
            <person name="Hauser L."/>
            <person name="Kyrpides N."/>
            <person name="Lykidis A."/>
            <person name="LiPuma J.J."/>
            <person name="Konstantinidis K."/>
            <person name="Tiedje J.M."/>
            <person name="Richardson P."/>
        </authorList>
    </citation>
    <scope>NUCLEOTIDE SEQUENCE [LARGE SCALE GENOMIC DNA]</scope>
    <source>
        <strain evidence="4">AU 1054</strain>
    </source>
</reference>
<dbReference type="PANTHER" id="PTHR31690">
    <property type="entry name" value="FUCOSE MUTAROTASE"/>
    <property type="match status" value="1"/>
</dbReference>
<organism evidence="4">
    <name type="scientific">Burkholderia orbicola (strain AU 1054)</name>
    <dbReference type="NCBI Taxonomy" id="331271"/>
    <lineage>
        <taxon>Bacteria</taxon>
        <taxon>Pseudomonadati</taxon>
        <taxon>Pseudomonadota</taxon>
        <taxon>Betaproteobacteria</taxon>
        <taxon>Burkholderiales</taxon>
        <taxon>Burkholderiaceae</taxon>
        <taxon>Burkholderia</taxon>
        <taxon>Burkholderia cepacia complex</taxon>
        <taxon>Burkholderia orbicola</taxon>
    </lineage>
</organism>
<evidence type="ECO:0000256" key="1">
    <source>
        <dbReference type="ARBA" id="ARBA00000223"/>
    </source>
</evidence>
<protein>
    <submittedName>
        <fullName evidence="4">RbsD or FucU transport</fullName>
    </submittedName>
</protein>
<gene>
    <name evidence="4" type="ordered locus">Bcen_3055</name>
</gene>
<dbReference type="GO" id="GO:0042806">
    <property type="term" value="F:fucose binding"/>
    <property type="evidence" value="ECO:0007669"/>
    <property type="project" value="TreeGrafter"/>
</dbReference>
<comment type="catalytic activity">
    <reaction evidence="1">
        <text>beta-D-ribopyranose = beta-D-ribofuranose</text>
        <dbReference type="Rhea" id="RHEA:25432"/>
        <dbReference type="ChEBI" id="CHEBI:27476"/>
        <dbReference type="ChEBI" id="CHEBI:47002"/>
        <dbReference type="EC" id="5.4.99.62"/>
    </reaction>
</comment>
<name>A0A0H2XTZ5_BURO1</name>
<dbReference type="GO" id="GO:0062193">
    <property type="term" value="F:D-ribose pyranase activity"/>
    <property type="evidence" value="ECO:0007669"/>
    <property type="project" value="UniProtKB-EC"/>
</dbReference>
<dbReference type="InterPro" id="IPR007721">
    <property type="entry name" value="RbsD_FucU"/>
</dbReference>
<dbReference type="Pfam" id="PF05025">
    <property type="entry name" value="RbsD_FucU"/>
    <property type="match status" value="1"/>
</dbReference>
<accession>A0A0H2XTZ5</accession>
<dbReference type="HOGENOM" id="CLU_120075_1_0_4"/>
<dbReference type="SUPFAM" id="SSF102546">
    <property type="entry name" value="RbsD-like"/>
    <property type="match status" value="1"/>
</dbReference>
<comment type="catalytic activity">
    <reaction evidence="3">
        <text>alpha-L-fucose = beta-L-fucose</text>
        <dbReference type="Rhea" id="RHEA:25580"/>
        <dbReference type="ChEBI" id="CHEBI:42548"/>
        <dbReference type="ChEBI" id="CHEBI:42589"/>
        <dbReference type="EC" id="5.1.3.29"/>
    </reaction>
</comment>
<evidence type="ECO:0000256" key="2">
    <source>
        <dbReference type="ARBA" id="ARBA00023235"/>
    </source>
</evidence>
<keyword evidence="2" id="KW-0413">Isomerase</keyword>
<dbReference type="EMBL" id="CP000379">
    <property type="protein sequence ID" value="ABF77951.1"/>
    <property type="molecule type" value="Genomic_DNA"/>
</dbReference>
<dbReference type="GO" id="GO:0006004">
    <property type="term" value="P:fucose metabolic process"/>
    <property type="evidence" value="ECO:0007669"/>
    <property type="project" value="TreeGrafter"/>
</dbReference>
<dbReference type="PANTHER" id="PTHR31690:SF4">
    <property type="entry name" value="FUCOSE MUTAROTASE"/>
    <property type="match status" value="1"/>
</dbReference>
<sequence length="173" mass="18882">MHHGRRDRVTLCDSFLIPETTDMLKNLDPLLHADILHTLRAMGHGDEIAICDANFPAESVAEHTVVGRALRVDGADSARVVRAVLSVLPLDTFVDTPAWRMEVVGDAAAVPPVQREVQAEIDRAEGRAVPLTGVERFAFYERAQQAYAVIVTGETRGYGCFIFKKGVLLSDAG</sequence>
<dbReference type="InterPro" id="IPR023750">
    <property type="entry name" value="RbsD-like_sf"/>
</dbReference>
<dbReference type="GO" id="GO:0036373">
    <property type="term" value="F:L-fucose mutarotase activity"/>
    <property type="evidence" value="ECO:0007669"/>
    <property type="project" value="UniProtKB-EC"/>
</dbReference>
<dbReference type="Gene3D" id="3.40.1650.10">
    <property type="entry name" value="RbsD-like domain"/>
    <property type="match status" value="1"/>
</dbReference>